<feature type="region of interest" description="Disordered" evidence="1">
    <location>
        <begin position="1"/>
        <end position="25"/>
    </location>
</feature>
<gene>
    <name evidence="2" type="ORF">BV898_18219</name>
</gene>
<name>A0A9X6NJM2_HYPEX</name>
<sequence length="128" mass="13627">MPRRTTATGCHGRDCADETQPTSSFNQLEMGGRRMRNITESETRRNKDDFCSRCLADCARVVWRNGSGGGADETAAGLTTKTGRCLCGSENGGGGCDGDNGNGGGKRWWGKEVDGRWRLTTGGAFDVG</sequence>
<evidence type="ECO:0000256" key="1">
    <source>
        <dbReference type="SAM" id="MobiDB-lite"/>
    </source>
</evidence>
<comment type="caution">
    <text evidence="2">The sequence shown here is derived from an EMBL/GenBank/DDBJ whole genome shotgun (WGS) entry which is preliminary data.</text>
</comment>
<evidence type="ECO:0000313" key="3">
    <source>
        <dbReference type="Proteomes" id="UP000192578"/>
    </source>
</evidence>
<dbReference type="AlphaFoldDB" id="A0A9X6NJM2"/>
<organism evidence="2 3">
    <name type="scientific">Hypsibius exemplaris</name>
    <name type="common">Freshwater tardigrade</name>
    <dbReference type="NCBI Taxonomy" id="2072580"/>
    <lineage>
        <taxon>Eukaryota</taxon>
        <taxon>Metazoa</taxon>
        <taxon>Ecdysozoa</taxon>
        <taxon>Tardigrada</taxon>
        <taxon>Eutardigrada</taxon>
        <taxon>Parachela</taxon>
        <taxon>Hypsibioidea</taxon>
        <taxon>Hypsibiidae</taxon>
        <taxon>Hypsibius</taxon>
    </lineage>
</organism>
<dbReference type="EMBL" id="MTYJ01000346">
    <property type="protein sequence ID" value="OWA53798.1"/>
    <property type="molecule type" value="Genomic_DNA"/>
</dbReference>
<protein>
    <submittedName>
        <fullName evidence="2">Uncharacterized protein</fullName>
    </submittedName>
</protein>
<proteinExistence type="predicted"/>
<reference evidence="3" key="1">
    <citation type="submission" date="2017-01" db="EMBL/GenBank/DDBJ databases">
        <title>Comparative genomics of anhydrobiosis in the tardigrade Hypsibius dujardini.</title>
        <authorList>
            <person name="Yoshida Y."/>
            <person name="Koutsovoulos G."/>
            <person name="Laetsch D."/>
            <person name="Stevens L."/>
            <person name="Kumar S."/>
            <person name="Horikawa D."/>
            <person name="Ishino K."/>
            <person name="Komine S."/>
            <person name="Tomita M."/>
            <person name="Blaxter M."/>
            <person name="Arakawa K."/>
        </authorList>
    </citation>
    <scope>NUCLEOTIDE SEQUENCE [LARGE SCALE GENOMIC DNA]</scope>
    <source>
        <strain evidence="3">Z151</strain>
    </source>
</reference>
<accession>A0A9X6NJM2</accession>
<keyword evidence="3" id="KW-1185">Reference proteome</keyword>
<evidence type="ECO:0000313" key="2">
    <source>
        <dbReference type="EMBL" id="OWA53798.1"/>
    </source>
</evidence>
<dbReference type="Proteomes" id="UP000192578">
    <property type="component" value="Unassembled WGS sequence"/>
</dbReference>